<reference evidence="2 3" key="1">
    <citation type="journal article" date="2024" name="Nat. Commun.">
        <title>Phylogenomics reveals the evolutionary origins of lichenization in chlorophyte algae.</title>
        <authorList>
            <person name="Puginier C."/>
            <person name="Libourel C."/>
            <person name="Otte J."/>
            <person name="Skaloud P."/>
            <person name="Haon M."/>
            <person name="Grisel S."/>
            <person name="Petersen M."/>
            <person name="Berrin J.G."/>
            <person name="Delaux P.M."/>
            <person name="Dal Grande F."/>
            <person name="Keller J."/>
        </authorList>
    </citation>
    <scope>NUCLEOTIDE SEQUENCE [LARGE SCALE GENOMIC DNA]</scope>
    <source>
        <strain evidence="2 3">SAG 2036</strain>
    </source>
</reference>
<keyword evidence="3" id="KW-1185">Reference proteome</keyword>
<dbReference type="Gene3D" id="2.30.30.140">
    <property type="match status" value="1"/>
</dbReference>
<dbReference type="GO" id="GO:0005634">
    <property type="term" value="C:nucleus"/>
    <property type="evidence" value="ECO:0007669"/>
    <property type="project" value="TreeGrafter"/>
</dbReference>
<dbReference type="PANTHER" id="PTHR12321">
    <property type="entry name" value="CPG BINDING PROTEIN"/>
    <property type="match status" value="1"/>
</dbReference>
<dbReference type="PANTHER" id="PTHR12321:SF98">
    <property type="entry name" value="PHD FINGER PROTEIN ALFIN-LIKE 5"/>
    <property type="match status" value="1"/>
</dbReference>
<evidence type="ECO:0000259" key="1">
    <source>
        <dbReference type="Pfam" id="PF12165"/>
    </source>
</evidence>
<dbReference type="AlphaFoldDB" id="A0AAW1NNU0"/>
<dbReference type="Proteomes" id="UP001465755">
    <property type="component" value="Unassembled WGS sequence"/>
</dbReference>
<dbReference type="GO" id="GO:0000976">
    <property type="term" value="F:transcription cis-regulatory region binding"/>
    <property type="evidence" value="ECO:0007669"/>
    <property type="project" value="TreeGrafter"/>
</dbReference>
<feature type="domain" description="Alfin N-terminal" evidence="1">
    <location>
        <begin position="10"/>
        <end position="133"/>
    </location>
</feature>
<sequence length="239" mass="27310">MSRGIPSSPSDIIFDWEQRRHGLLLALTDDEEKFYRQCDPERENLCLYGESNGTWSVDLPVEEVPPELPEPCLGINFARDGMARKDWLRLVAAHSDAWLYSVCFFYGAKLRAPDRAQLFHAMNQHSTLFEIITERYNKKGMPPQRARERRETVMGMGKAQAADAPLATGRLLTYADVGAGLKGRQAELFWPDDKLWYLVEIIGINMKTRSAKITYTSGEEEELKVDEIIREGHMSLITQ</sequence>
<dbReference type="InterPro" id="IPR045104">
    <property type="entry name" value="Alfin"/>
</dbReference>
<organism evidence="2 3">
    <name type="scientific">Symbiochloris irregularis</name>
    <dbReference type="NCBI Taxonomy" id="706552"/>
    <lineage>
        <taxon>Eukaryota</taxon>
        <taxon>Viridiplantae</taxon>
        <taxon>Chlorophyta</taxon>
        <taxon>core chlorophytes</taxon>
        <taxon>Trebouxiophyceae</taxon>
        <taxon>Trebouxiales</taxon>
        <taxon>Trebouxiaceae</taxon>
        <taxon>Symbiochloris</taxon>
    </lineage>
</organism>
<dbReference type="InterPro" id="IPR021998">
    <property type="entry name" value="Alfin_N"/>
</dbReference>
<gene>
    <name evidence="2" type="ORF">WJX73_004548</name>
</gene>
<name>A0AAW1NNU0_9CHLO</name>
<proteinExistence type="predicted"/>
<dbReference type="GO" id="GO:0003712">
    <property type="term" value="F:transcription coregulator activity"/>
    <property type="evidence" value="ECO:0007669"/>
    <property type="project" value="TreeGrafter"/>
</dbReference>
<dbReference type="CDD" id="cd04508">
    <property type="entry name" value="Tudor_SF"/>
    <property type="match status" value="1"/>
</dbReference>
<accession>A0AAW1NNU0</accession>
<protein>
    <recommendedName>
        <fullName evidence="1">Alfin N-terminal domain-containing protein</fullName>
    </recommendedName>
</protein>
<dbReference type="GO" id="GO:0042393">
    <property type="term" value="F:histone binding"/>
    <property type="evidence" value="ECO:0007669"/>
    <property type="project" value="InterPro"/>
</dbReference>
<evidence type="ECO:0000313" key="3">
    <source>
        <dbReference type="Proteomes" id="UP001465755"/>
    </source>
</evidence>
<dbReference type="GO" id="GO:0006355">
    <property type="term" value="P:regulation of DNA-templated transcription"/>
    <property type="evidence" value="ECO:0007669"/>
    <property type="project" value="InterPro"/>
</dbReference>
<dbReference type="Pfam" id="PF12165">
    <property type="entry name" value="Alfin"/>
    <property type="match status" value="1"/>
</dbReference>
<dbReference type="EMBL" id="JALJOQ010000229">
    <property type="protein sequence ID" value="KAK9788296.1"/>
    <property type="molecule type" value="Genomic_DNA"/>
</dbReference>
<comment type="caution">
    <text evidence="2">The sequence shown here is derived from an EMBL/GenBank/DDBJ whole genome shotgun (WGS) entry which is preliminary data.</text>
</comment>
<evidence type="ECO:0000313" key="2">
    <source>
        <dbReference type="EMBL" id="KAK9788296.1"/>
    </source>
</evidence>